<proteinExistence type="predicted"/>
<organism evidence="2 3">
    <name type="scientific">Nelumbo nucifera</name>
    <name type="common">Sacred lotus</name>
    <dbReference type="NCBI Taxonomy" id="4432"/>
    <lineage>
        <taxon>Eukaryota</taxon>
        <taxon>Viridiplantae</taxon>
        <taxon>Streptophyta</taxon>
        <taxon>Embryophyta</taxon>
        <taxon>Tracheophyta</taxon>
        <taxon>Spermatophyta</taxon>
        <taxon>Magnoliopsida</taxon>
        <taxon>Proteales</taxon>
        <taxon>Nelumbonaceae</taxon>
        <taxon>Nelumbo</taxon>
    </lineage>
</organism>
<dbReference type="EMBL" id="DUZY01000002">
    <property type="protein sequence ID" value="DAD26703.1"/>
    <property type="molecule type" value="Genomic_DNA"/>
</dbReference>
<name>A0A822Y3X4_NELNU</name>
<gene>
    <name evidence="2" type="ORF">HUJ06_028171</name>
</gene>
<dbReference type="Proteomes" id="UP000607653">
    <property type="component" value="Unassembled WGS sequence"/>
</dbReference>
<keyword evidence="3" id="KW-1185">Reference proteome</keyword>
<evidence type="ECO:0000313" key="3">
    <source>
        <dbReference type="Proteomes" id="UP000607653"/>
    </source>
</evidence>
<accession>A0A822Y3X4</accession>
<evidence type="ECO:0000313" key="2">
    <source>
        <dbReference type="EMBL" id="DAD26703.1"/>
    </source>
</evidence>
<feature type="region of interest" description="Disordered" evidence="1">
    <location>
        <begin position="63"/>
        <end position="84"/>
    </location>
</feature>
<comment type="caution">
    <text evidence="2">The sequence shown here is derived from an EMBL/GenBank/DDBJ whole genome shotgun (WGS) entry which is preliminary data.</text>
</comment>
<sequence>MCKIGEKEKRQMEMITPNSNLNLNAREQIEEKISINEEQIEALQGDDKHWENDQARPHLVRVGSQSSEKMMNESENQKTAENWTNEEIIKVQPSGSPAKLRDLVC</sequence>
<reference evidence="2 3" key="1">
    <citation type="journal article" date="2020" name="Mol. Biol. Evol.">
        <title>Distinct Expression and Methylation Patterns for Genes with Different Fates following a Single Whole-Genome Duplication in Flowering Plants.</title>
        <authorList>
            <person name="Shi T."/>
            <person name="Rahmani R.S."/>
            <person name="Gugger P.F."/>
            <person name="Wang M."/>
            <person name="Li H."/>
            <person name="Zhang Y."/>
            <person name="Li Z."/>
            <person name="Wang Q."/>
            <person name="Van de Peer Y."/>
            <person name="Marchal K."/>
            <person name="Chen J."/>
        </authorList>
    </citation>
    <scope>NUCLEOTIDE SEQUENCE [LARGE SCALE GENOMIC DNA]</scope>
    <source>
        <tissue evidence="2">Leaf</tissue>
    </source>
</reference>
<protein>
    <submittedName>
        <fullName evidence="2">Uncharacterized protein</fullName>
    </submittedName>
</protein>
<dbReference type="AlphaFoldDB" id="A0A822Y3X4"/>
<evidence type="ECO:0000256" key="1">
    <source>
        <dbReference type="SAM" id="MobiDB-lite"/>
    </source>
</evidence>